<keyword evidence="2" id="KW-0964">Secreted</keyword>
<dbReference type="PRINTS" id="PR00313">
    <property type="entry name" value="CABNDNGRPT"/>
</dbReference>
<dbReference type="InterPro" id="IPR011049">
    <property type="entry name" value="Serralysin-like_metalloprot_C"/>
</dbReference>
<evidence type="ECO:0000256" key="1">
    <source>
        <dbReference type="ARBA" id="ARBA00004613"/>
    </source>
</evidence>
<feature type="region of interest" description="Disordered" evidence="3">
    <location>
        <begin position="25"/>
        <end position="46"/>
    </location>
</feature>
<dbReference type="Gene3D" id="2.150.10.10">
    <property type="entry name" value="Serralysin-like metalloprotease, C-terminal"/>
    <property type="match status" value="6"/>
</dbReference>
<dbReference type="PROSITE" id="PS00330">
    <property type="entry name" value="HEMOLYSIN_CALCIUM"/>
    <property type="match status" value="3"/>
</dbReference>
<dbReference type="SUPFAM" id="SSF51120">
    <property type="entry name" value="beta-Roll"/>
    <property type="match status" value="3"/>
</dbReference>
<dbReference type="RefSeq" id="WP_153544869.1">
    <property type="nucleotide sequence ID" value="NZ_WIXK01000001.1"/>
</dbReference>
<evidence type="ECO:0000256" key="2">
    <source>
        <dbReference type="ARBA" id="ARBA00022525"/>
    </source>
</evidence>
<gene>
    <name evidence="4" type="ORF">GG681_02935</name>
</gene>
<proteinExistence type="predicted"/>
<keyword evidence="5" id="KW-1185">Reference proteome</keyword>
<dbReference type="EMBL" id="WIXK01000001">
    <property type="protein sequence ID" value="MQY41582.1"/>
    <property type="molecule type" value="Genomic_DNA"/>
</dbReference>
<comment type="subcellular location">
    <subcellularLocation>
        <location evidence="1">Secreted</location>
    </subcellularLocation>
</comment>
<dbReference type="AlphaFoldDB" id="A0A844AUH5"/>
<protein>
    <submittedName>
        <fullName evidence="4">Uncharacterized protein</fullName>
    </submittedName>
</protein>
<dbReference type="GO" id="GO:0005576">
    <property type="term" value="C:extracellular region"/>
    <property type="evidence" value="ECO:0007669"/>
    <property type="project" value="UniProtKB-SubCell"/>
</dbReference>
<evidence type="ECO:0000313" key="5">
    <source>
        <dbReference type="Proteomes" id="UP000436694"/>
    </source>
</evidence>
<evidence type="ECO:0000313" key="4">
    <source>
        <dbReference type="EMBL" id="MQY41582.1"/>
    </source>
</evidence>
<sequence>MIGLYVLGTLLIGGALFAIFDDDDDNSSDVERDTEQQSEPDLPSDIGDLLQLGDDDDTLEALDGDDTVFAGAGNDQINGDAGRDDISGQAGNDTLSGGDDADVINSGAGNDTVIGDDGADTLLGSSGEDLLVGGNDDDLIVGGSGHDILQGQGGDDVLFGGEFDREPTADELRDSVAAGEGLSVTMQNSVSGADTLVGGAGDDTLYLGARDVGIGGTGEDSFVVLSDDSAQGIADISDYNPDEDSIEIQINDPDSTLNEGNFELVEDDDTGDAMVLQNGVTIARIEDGAGQLTLDDISLVRVSEDGSLVPLPEAPDATQLPPGAVEGTDFADRIELEGDEAELISAGEGDDTVFAGRGDDIVFGDEGDDALFGQGGDDTIAGGDGSDILYASNGDDVLSGGEGNDVLFGSSGADEVSGGDDNDFLVGGSGADEVSGGDGNDFVYGGEFDRVPNQQDADQLRENNIVQSQETVTFDSTTTSGADTLNGGAGDDILVVGASDIASGGTGSDTFAILTDETPEGVAIITDYDPDEDVIQIVVNGTVPGPADENLTIEEDGDDALIVQQGVTLARVVGAAGEVESLAFRVLVS</sequence>
<dbReference type="Pfam" id="PF00353">
    <property type="entry name" value="HemolysinCabind"/>
    <property type="match status" value="7"/>
</dbReference>
<feature type="region of interest" description="Disordered" evidence="3">
    <location>
        <begin position="401"/>
        <end position="422"/>
    </location>
</feature>
<dbReference type="InterPro" id="IPR001343">
    <property type="entry name" value="Hemolysn_Ca-bd"/>
</dbReference>
<name>A0A844AUH5_9RHOB</name>
<reference evidence="4 5" key="1">
    <citation type="submission" date="2019-10" db="EMBL/GenBank/DDBJ databases">
        <title>Epibacterium sp. nov., isolated from seawater.</title>
        <authorList>
            <person name="Zhang X."/>
            <person name="Li N."/>
        </authorList>
    </citation>
    <scope>NUCLEOTIDE SEQUENCE [LARGE SCALE GENOMIC DNA]</scope>
    <source>
        <strain evidence="4 5">SM1969</strain>
    </source>
</reference>
<dbReference type="InterPro" id="IPR050557">
    <property type="entry name" value="RTX_toxin/Mannuronan_C5-epim"/>
</dbReference>
<feature type="region of interest" description="Disordered" evidence="3">
    <location>
        <begin position="70"/>
        <end position="100"/>
    </location>
</feature>
<organism evidence="4 5">
    <name type="scientific">Tritonibacter aquimaris</name>
    <dbReference type="NCBI Taxonomy" id="2663379"/>
    <lineage>
        <taxon>Bacteria</taxon>
        <taxon>Pseudomonadati</taxon>
        <taxon>Pseudomonadota</taxon>
        <taxon>Alphaproteobacteria</taxon>
        <taxon>Rhodobacterales</taxon>
        <taxon>Paracoccaceae</taxon>
        <taxon>Tritonibacter</taxon>
    </lineage>
</organism>
<dbReference type="InterPro" id="IPR018511">
    <property type="entry name" value="Hemolysin-typ_Ca-bd_CS"/>
</dbReference>
<dbReference type="Proteomes" id="UP000436694">
    <property type="component" value="Unassembled WGS sequence"/>
</dbReference>
<comment type="caution">
    <text evidence="4">The sequence shown here is derived from an EMBL/GenBank/DDBJ whole genome shotgun (WGS) entry which is preliminary data.</text>
</comment>
<accession>A0A844AUH5</accession>
<evidence type="ECO:0000256" key="3">
    <source>
        <dbReference type="SAM" id="MobiDB-lite"/>
    </source>
</evidence>
<dbReference type="GO" id="GO:0005509">
    <property type="term" value="F:calcium ion binding"/>
    <property type="evidence" value="ECO:0007669"/>
    <property type="project" value="InterPro"/>
</dbReference>
<dbReference type="PANTHER" id="PTHR38340">
    <property type="entry name" value="S-LAYER PROTEIN"/>
    <property type="match status" value="1"/>
</dbReference>
<dbReference type="PANTHER" id="PTHR38340:SF1">
    <property type="entry name" value="S-LAYER PROTEIN"/>
    <property type="match status" value="1"/>
</dbReference>